<proteinExistence type="predicted"/>
<accession>A0A0S7Y604</accession>
<evidence type="ECO:0000313" key="2">
    <source>
        <dbReference type="EMBL" id="KPJ70068.1"/>
    </source>
</evidence>
<feature type="domain" description="Uncharacterized protein TP-0789" evidence="1">
    <location>
        <begin position="63"/>
        <end position="243"/>
    </location>
</feature>
<dbReference type="Pfam" id="PF17131">
    <property type="entry name" value="LolA_like"/>
    <property type="match status" value="1"/>
</dbReference>
<comment type="caution">
    <text evidence="2">The sequence shown here is derived from an EMBL/GenBank/DDBJ whole genome shotgun (WGS) entry which is preliminary data.</text>
</comment>
<dbReference type="Proteomes" id="UP000051861">
    <property type="component" value="Unassembled WGS sequence"/>
</dbReference>
<evidence type="ECO:0000313" key="3">
    <source>
        <dbReference type="Proteomes" id="UP000051861"/>
    </source>
</evidence>
<name>A0A0S7Y604_UNCSA</name>
<dbReference type="EMBL" id="LIZX01000009">
    <property type="protein sequence ID" value="KPJ70068.1"/>
    <property type="molecule type" value="Genomic_DNA"/>
</dbReference>
<dbReference type="InterPro" id="IPR033399">
    <property type="entry name" value="TP_0789-like"/>
</dbReference>
<dbReference type="CDD" id="cd16329">
    <property type="entry name" value="LolA_like"/>
    <property type="match status" value="1"/>
</dbReference>
<reference evidence="2 3" key="1">
    <citation type="journal article" date="2015" name="Microbiome">
        <title>Genomic resolution of linkages in carbon, nitrogen, and sulfur cycling among widespread estuary sediment bacteria.</title>
        <authorList>
            <person name="Baker B.J."/>
            <person name="Lazar C.S."/>
            <person name="Teske A.P."/>
            <person name="Dick G.J."/>
        </authorList>
    </citation>
    <scope>NUCLEOTIDE SEQUENCE [LARGE SCALE GENOMIC DNA]</scope>
    <source>
        <strain evidence="2">DG_54_3</strain>
    </source>
</reference>
<gene>
    <name evidence="2" type="ORF">AMJ44_00895</name>
</gene>
<organism evidence="2 3">
    <name type="scientific">candidate division WOR-1 bacterium DG_54_3</name>
    <dbReference type="NCBI Taxonomy" id="1703775"/>
    <lineage>
        <taxon>Bacteria</taxon>
        <taxon>Bacillati</taxon>
        <taxon>Saganbacteria</taxon>
    </lineage>
</organism>
<dbReference type="Gene3D" id="2.50.20.10">
    <property type="entry name" value="Lipoprotein localisation LolA/LolB/LppX"/>
    <property type="match status" value="1"/>
</dbReference>
<sequence length="245" mass="28819">MFFALLASPSLSKANAEENRAELIVKKVDELYRATTSEALVEMQIITPHWQRTLKMNAWSEGMEKTFIRILEPKKEQGMATLRIGTEMWNFLPKTNKVMKIPPSMMMSSWMGSDFTNDDLVKEFTFLESYHFEMTKPENPEDDVLYVKCIPKEGLPIVWGHIIVGVREETYMPLWQKYYDEKGKLVREMIFKDVKAFGMREIPSVMELIPTTKEGHKTVLRYNEARFDVQLDQETFTLRNLRKRM</sequence>
<evidence type="ECO:0000259" key="1">
    <source>
        <dbReference type="Pfam" id="PF17131"/>
    </source>
</evidence>
<protein>
    <recommendedName>
        <fullName evidence="1">Uncharacterized protein TP-0789 domain-containing protein</fullName>
    </recommendedName>
</protein>
<dbReference type="AlphaFoldDB" id="A0A0S7Y604"/>
<dbReference type="PATRIC" id="fig|1703775.3.peg.262"/>